<comment type="caution">
    <text evidence="1">The sequence shown here is derived from an EMBL/GenBank/DDBJ whole genome shotgun (WGS) entry which is preliminary data.</text>
</comment>
<dbReference type="STRING" id="742817.HMPREF9449_03008"/>
<organism evidence="1 2">
    <name type="scientific">Odoribacter laneus YIT 12061</name>
    <dbReference type="NCBI Taxonomy" id="742817"/>
    <lineage>
        <taxon>Bacteria</taxon>
        <taxon>Pseudomonadati</taxon>
        <taxon>Bacteroidota</taxon>
        <taxon>Bacteroidia</taxon>
        <taxon>Bacteroidales</taxon>
        <taxon>Odoribacteraceae</taxon>
        <taxon>Odoribacter</taxon>
    </lineage>
</organism>
<evidence type="ECO:0000313" key="1">
    <source>
        <dbReference type="EMBL" id="EHP45163.1"/>
    </source>
</evidence>
<name>H1DL72_9BACT</name>
<proteinExistence type="predicted"/>
<accession>H1DL72</accession>
<gene>
    <name evidence="1" type="ORF">HMPREF9449_03008</name>
</gene>
<dbReference type="EMBL" id="ADMC01000034">
    <property type="protein sequence ID" value="EHP45163.1"/>
    <property type="molecule type" value="Genomic_DNA"/>
</dbReference>
<dbReference type="Proteomes" id="UP000004892">
    <property type="component" value="Unassembled WGS sequence"/>
</dbReference>
<protein>
    <recommendedName>
        <fullName evidence="3">LPS export ABC transporter periplasmic protein LptC</fullName>
    </recommendedName>
</protein>
<sequence length="192" mass="22217">MGIFSGMNSYKSIIVLLGTIMLLSCKNDIKKVNALTDRKTLPEMSGENMEMIYSDSARIKYKAYTPLYNKIHTGEEEYDEFPQGIHVISYDKDGKIVGEVKSKYAKNLIKEKLWEVRNQVVVMNAEGKRLETELLYWDMEKEWIYSDRYSRLIDGNNILESSGGFESDQNLKNPVFKNITDGEVQFEMKPNN</sequence>
<dbReference type="GO" id="GO:0015221">
    <property type="term" value="F:lipopolysaccharide transmembrane transporter activity"/>
    <property type="evidence" value="ECO:0007669"/>
    <property type="project" value="InterPro"/>
</dbReference>
<dbReference type="HOGENOM" id="CLU_098275_0_2_10"/>
<dbReference type="InterPro" id="IPR026265">
    <property type="entry name" value="LptC"/>
</dbReference>
<evidence type="ECO:0008006" key="3">
    <source>
        <dbReference type="Google" id="ProtNLM"/>
    </source>
</evidence>
<dbReference type="GO" id="GO:0005886">
    <property type="term" value="C:plasma membrane"/>
    <property type="evidence" value="ECO:0007669"/>
    <property type="project" value="InterPro"/>
</dbReference>
<dbReference type="NCBIfam" id="TIGR04409">
    <property type="entry name" value="LptC_YrbK"/>
    <property type="match status" value="1"/>
</dbReference>
<reference evidence="1 2" key="1">
    <citation type="submission" date="2012-01" db="EMBL/GenBank/DDBJ databases">
        <title>The Genome Sequence of Odoribacter laneus YIT 12061.</title>
        <authorList>
            <consortium name="The Broad Institute Genome Sequencing Platform"/>
            <person name="Earl A."/>
            <person name="Ward D."/>
            <person name="Feldgarden M."/>
            <person name="Gevers D."/>
            <person name="Morotomi M."/>
            <person name="Young S.K."/>
            <person name="Zeng Q."/>
            <person name="Gargeya S."/>
            <person name="Fitzgerald M."/>
            <person name="Haas B."/>
            <person name="Abouelleil A."/>
            <person name="Alvarado L."/>
            <person name="Arachchi H.M."/>
            <person name="Berlin A."/>
            <person name="Chapman S.B."/>
            <person name="Gearin G."/>
            <person name="Goldberg J."/>
            <person name="Griggs A."/>
            <person name="Gujja S."/>
            <person name="Hansen M."/>
            <person name="Heiman D."/>
            <person name="Howarth C."/>
            <person name="Larimer J."/>
            <person name="Lui A."/>
            <person name="MacDonald P.J.P."/>
            <person name="McCowen C."/>
            <person name="Montmayeur A."/>
            <person name="Murphy C."/>
            <person name="Neiman D."/>
            <person name="Pearson M."/>
            <person name="Priest M."/>
            <person name="Roberts A."/>
            <person name="Saif S."/>
            <person name="Shea T."/>
            <person name="Sisk P."/>
            <person name="Stolte C."/>
            <person name="Sykes S."/>
            <person name="Wortman J."/>
            <person name="Nusbaum C."/>
            <person name="Birren B."/>
        </authorList>
    </citation>
    <scope>NUCLEOTIDE SEQUENCE [LARGE SCALE GENOMIC DNA]</scope>
    <source>
        <strain evidence="1 2">YIT 12061</strain>
    </source>
</reference>
<dbReference type="AlphaFoldDB" id="H1DL72"/>
<dbReference type="eggNOG" id="COG3117">
    <property type="taxonomic scope" value="Bacteria"/>
</dbReference>
<evidence type="ECO:0000313" key="2">
    <source>
        <dbReference type="Proteomes" id="UP000004892"/>
    </source>
</evidence>
<keyword evidence="2" id="KW-1185">Reference proteome</keyword>
<dbReference type="PATRIC" id="fig|742817.3.peg.3217"/>